<sequence length="87" mass="9407">MVPERTQVEADILKFVASRCPNYPGLALDTDLLEEGLLDSLLLIDVIFQIEEKYGIKLGGEHVGPAHFRSPAAIVDLVMSQSAAAQA</sequence>
<name>A0A380W5W0_AFIFE</name>
<proteinExistence type="predicted"/>
<dbReference type="AlphaFoldDB" id="A0A380W5W0"/>
<organism evidence="2 3">
    <name type="scientific">Afipia felis</name>
    <name type="common">Cat scratch disease bacillus</name>
    <dbReference type="NCBI Taxonomy" id="1035"/>
    <lineage>
        <taxon>Bacteria</taxon>
        <taxon>Pseudomonadati</taxon>
        <taxon>Pseudomonadota</taxon>
        <taxon>Alphaproteobacteria</taxon>
        <taxon>Hyphomicrobiales</taxon>
        <taxon>Nitrobacteraceae</taxon>
        <taxon>Afipia</taxon>
    </lineage>
</organism>
<accession>A0A380W5W0</accession>
<dbReference type="SUPFAM" id="SSF47336">
    <property type="entry name" value="ACP-like"/>
    <property type="match status" value="1"/>
</dbReference>
<protein>
    <recommendedName>
        <fullName evidence="1">Carrier domain-containing protein</fullName>
    </recommendedName>
</protein>
<dbReference type="RefSeq" id="WP_002715082.1">
    <property type="nucleotide sequence ID" value="NZ_UFSI01000001.1"/>
</dbReference>
<evidence type="ECO:0000313" key="2">
    <source>
        <dbReference type="EMBL" id="SUU84256.1"/>
    </source>
</evidence>
<dbReference type="PROSITE" id="PS50075">
    <property type="entry name" value="CARRIER"/>
    <property type="match status" value="1"/>
</dbReference>
<dbReference type="Proteomes" id="UP000254343">
    <property type="component" value="Unassembled WGS sequence"/>
</dbReference>
<dbReference type="EMBL" id="UIGB01000001">
    <property type="protein sequence ID" value="SUU84256.1"/>
    <property type="molecule type" value="Genomic_DNA"/>
</dbReference>
<dbReference type="Gene3D" id="1.10.1200.10">
    <property type="entry name" value="ACP-like"/>
    <property type="match status" value="1"/>
</dbReference>
<evidence type="ECO:0000259" key="1">
    <source>
        <dbReference type="PROSITE" id="PS50075"/>
    </source>
</evidence>
<feature type="domain" description="Carrier" evidence="1">
    <location>
        <begin position="3"/>
        <end position="82"/>
    </location>
</feature>
<gene>
    <name evidence="2" type="ORF">NCTC12722_01443</name>
</gene>
<evidence type="ECO:0000313" key="3">
    <source>
        <dbReference type="Proteomes" id="UP000254343"/>
    </source>
</evidence>
<reference evidence="2 3" key="1">
    <citation type="submission" date="2018-06" db="EMBL/GenBank/DDBJ databases">
        <authorList>
            <consortium name="Pathogen Informatics"/>
            <person name="Doyle S."/>
        </authorList>
    </citation>
    <scope>NUCLEOTIDE SEQUENCE [LARGE SCALE GENOMIC DNA]</scope>
    <source>
        <strain evidence="2 3">NCTC12722</strain>
    </source>
</reference>
<dbReference type="InterPro" id="IPR036736">
    <property type="entry name" value="ACP-like_sf"/>
</dbReference>
<dbReference type="OrthoDB" id="8266102at2"/>
<dbReference type="InterPro" id="IPR009081">
    <property type="entry name" value="PP-bd_ACP"/>
</dbReference>
<dbReference type="Pfam" id="PF00550">
    <property type="entry name" value="PP-binding"/>
    <property type="match status" value="1"/>
</dbReference>